<keyword evidence="6" id="KW-1133">Transmembrane helix</keyword>
<gene>
    <name evidence="8" type="primary">NADSYN</name>
    <name evidence="8" type="ORF">PGAL8A_00439500</name>
</gene>
<keyword evidence="9" id="KW-1185">Reference proteome</keyword>
<feature type="domain" description="NAD/GMP synthase" evidence="7">
    <location>
        <begin position="456"/>
        <end position="729"/>
    </location>
</feature>
<dbReference type="EMBL" id="CVMV01000070">
    <property type="protein sequence ID" value="CRG96814.1"/>
    <property type="molecule type" value="Genomic_DNA"/>
</dbReference>
<keyword evidence="4" id="KW-0067">ATP-binding</keyword>
<reference evidence="8" key="1">
    <citation type="submission" date="2015-04" db="EMBL/GenBank/DDBJ databases">
        <authorList>
            <consortium name="Pathogen Informatics"/>
        </authorList>
    </citation>
    <scope>NUCLEOTIDE SEQUENCE [LARGE SCALE GENOMIC DNA]</scope>
    <source>
        <strain evidence="8">8A</strain>
    </source>
</reference>
<dbReference type="GeneID" id="39732928"/>
<dbReference type="GO" id="GO:0004359">
    <property type="term" value="F:glutaminase activity"/>
    <property type="evidence" value="ECO:0007669"/>
    <property type="project" value="InterPro"/>
</dbReference>
<keyword evidence="2" id="KW-0436">Ligase</keyword>
<dbReference type="InterPro" id="IPR014729">
    <property type="entry name" value="Rossmann-like_a/b/a_fold"/>
</dbReference>
<dbReference type="AlphaFoldDB" id="A0A1J1GWX1"/>
<keyword evidence="6" id="KW-0472">Membrane</keyword>
<evidence type="ECO:0000256" key="5">
    <source>
        <dbReference type="ARBA" id="ARBA00023027"/>
    </source>
</evidence>
<evidence type="ECO:0000256" key="3">
    <source>
        <dbReference type="ARBA" id="ARBA00022741"/>
    </source>
</evidence>
<name>A0A1J1GWX1_PLAGA</name>
<comment type="pathway">
    <text evidence="1">Cofactor biosynthesis; NAD(+) biosynthesis.</text>
</comment>
<feature type="transmembrane region" description="Helical" evidence="6">
    <location>
        <begin position="738"/>
        <end position="755"/>
    </location>
</feature>
<dbReference type="InterPro" id="IPR022310">
    <property type="entry name" value="NAD/GMP_synthase"/>
</dbReference>
<keyword evidence="6" id="KW-0812">Transmembrane</keyword>
<dbReference type="RefSeq" id="XP_028529617.1">
    <property type="nucleotide sequence ID" value="XM_028673134.1"/>
</dbReference>
<evidence type="ECO:0000313" key="9">
    <source>
        <dbReference type="Proteomes" id="UP000220797"/>
    </source>
</evidence>
<dbReference type="InterPro" id="IPR036526">
    <property type="entry name" value="C-N_Hydrolase_sf"/>
</dbReference>
<dbReference type="Gene3D" id="3.60.110.10">
    <property type="entry name" value="Carbon-nitrogen hydrolase"/>
    <property type="match status" value="1"/>
</dbReference>
<protein>
    <submittedName>
        <fullName evidence="8">Glutamine-dependent NAD(+) synthetase, putative</fullName>
    </submittedName>
</protein>
<evidence type="ECO:0000256" key="1">
    <source>
        <dbReference type="ARBA" id="ARBA00004790"/>
    </source>
</evidence>
<organism evidence="8 9">
    <name type="scientific">Plasmodium gallinaceum</name>
    <dbReference type="NCBI Taxonomy" id="5849"/>
    <lineage>
        <taxon>Eukaryota</taxon>
        <taxon>Sar</taxon>
        <taxon>Alveolata</taxon>
        <taxon>Apicomplexa</taxon>
        <taxon>Aconoidasida</taxon>
        <taxon>Haemosporida</taxon>
        <taxon>Plasmodiidae</taxon>
        <taxon>Plasmodium</taxon>
        <taxon>Plasmodium (Haemamoeba)</taxon>
    </lineage>
</organism>
<dbReference type="SUPFAM" id="SSF56317">
    <property type="entry name" value="Carbon-nitrogen hydrolase"/>
    <property type="match status" value="1"/>
</dbReference>
<keyword evidence="3" id="KW-0547">Nucleotide-binding</keyword>
<dbReference type="GO" id="GO:0003952">
    <property type="term" value="F:NAD+ synthase (glutamine-hydrolyzing) activity"/>
    <property type="evidence" value="ECO:0007669"/>
    <property type="project" value="InterPro"/>
</dbReference>
<evidence type="ECO:0000256" key="2">
    <source>
        <dbReference type="ARBA" id="ARBA00022598"/>
    </source>
</evidence>
<dbReference type="InterPro" id="IPR003694">
    <property type="entry name" value="NAD_synthase"/>
</dbReference>
<evidence type="ECO:0000313" key="8">
    <source>
        <dbReference type="EMBL" id="CRG96814.1"/>
    </source>
</evidence>
<dbReference type="InterPro" id="IPR014445">
    <property type="entry name" value="Gln-dep_NAD_synthase"/>
</dbReference>
<comment type="caution">
    <text evidence="8">The sequence shown here is derived from an EMBL/GenBank/DDBJ whole genome shotgun (WGS) entry which is preliminary data.</text>
</comment>
<dbReference type="OrthoDB" id="2020662at2759"/>
<keyword evidence="5" id="KW-0520">NAD</keyword>
<dbReference type="GO" id="GO:0009435">
    <property type="term" value="P:NAD+ biosynthetic process"/>
    <property type="evidence" value="ECO:0007669"/>
    <property type="project" value="UniProtKB-UniPathway"/>
</dbReference>
<dbReference type="VEuPathDB" id="PlasmoDB:PGAL8A_00439500"/>
<dbReference type="UniPathway" id="UPA00253"/>
<dbReference type="PANTHER" id="PTHR23090:SF9">
    <property type="entry name" value="GLUTAMINE-DEPENDENT NAD(+) SYNTHETASE"/>
    <property type="match status" value="1"/>
</dbReference>
<sequence length="816" mass="95741">MIKNFGLSCCSISSIPLDYEGNKLKIIESIKKCKELNCNIRIGGELELCGVNCKDSFKEIEDINENCWFYLSELLNVKYKNKYLTEDILCFISMPVYFKKQLYNCEIAVYNNEIILISPKENINHYEGKAYYASYSKSLHEEGKFNVKERKDIEEIKFKNSDIKIFYNNLEKFILPECIQNITKQKETYFGNAVMQINSLIIAHIFLDDLIKIQNNSIFDDENFILNKGNSETLEKRRLLLQRNNIKLNVNNDINLDCVDILLVNGYISNELYLFKRYFIELMNLTEKYPNITLCFSNNSGCDNNFYKYDGFSFISRNKKVLTKNARFSFSEIQVASVNVSFDKKNKNIEILHDLIGNKYSILKIKEDEKENNEVNTNECIFSFNEDLNISIKTSYETLLRNLPSNYNWILYAQKNNNILQLFSNYHNSNEYFYEFNSGKYSLHNIYEELSFNSAMFLWHILHLTKAKGFMLAISGGIDSSFVACMVYILSIMIEINLNEKKYLSNNEHLDLVDELFLKKIKHLLIDKPCRKDICNKILNTISLPSNNSSENTKLYSESLSKSLNSYHTVYSIDHIYEFFKNVGEDFLKENMKYKSEGGSNYQDLCLQNIQSRSRMLLTYFFSTLICHKRYFKYNMHNEFLITLATGNLDESITGYYTKYDCSSGDINVIGNVSKILIKETMCHIANDSFYDLKILNQINQYNPSAELKPLDNNQIDENELNLKYVEIKLLTILKNNFFLGPLSMFFYLSNYFWINMPKLVIFEKIQNFFTRILKNTHKLFILPPSIINESCGLYFSNFVHYANIDFEILKKKLKL</sequence>
<dbReference type="Proteomes" id="UP000220797">
    <property type="component" value="Unassembled WGS sequence"/>
</dbReference>
<dbReference type="SUPFAM" id="SSF52402">
    <property type="entry name" value="Adenine nucleotide alpha hydrolases-like"/>
    <property type="match status" value="1"/>
</dbReference>
<dbReference type="Pfam" id="PF02540">
    <property type="entry name" value="NAD_synthase"/>
    <property type="match status" value="1"/>
</dbReference>
<dbReference type="GO" id="GO:0005524">
    <property type="term" value="F:ATP binding"/>
    <property type="evidence" value="ECO:0007669"/>
    <property type="project" value="UniProtKB-KW"/>
</dbReference>
<dbReference type="CDD" id="cd00553">
    <property type="entry name" value="NAD_synthase"/>
    <property type="match status" value="1"/>
</dbReference>
<evidence type="ECO:0000256" key="6">
    <source>
        <dbReference type="SAM" id="Phobius"/>
    </source>
</evidence>
<accession>A0A1J1GWX1</accession>
<dbReference type="PANTHER" id="PTHR23090">
    <property type="entry name" value="NH 3 /GLUTAMINE-DEPENDENT NAD + SYNTHETASE"/>
    <property type="match status" value="1"/>
</dbReference>
<dbReference type="PIRSF" id="PIRSF006630">
    <property type="entry name" value="NADS_GAT"/>
    <property type="match status" value="1"/>
</dbReference>
<dbReference type="Gene3D" id="3.40.50.620">
    <property type="entry name" value="HUPs"/>
    <property type="match status" value="1"/>
</dbReference>
<evidence type="ECO:0000256" key="4">
    <source>
        <dbReference type="ARBA" id="ARBA00022840"/>
    </source>
</evidence>
<evidence type="ECO:0000259" key="7">
    <source>
        <dbReference type="Pfam" id="PF02540"/>
    </source>
</evidence>
<dbReference type="OMA" id="TSQEVCN"/>
<proteinExistence type="predicted"/>
<dbReference type="GO" id="GO:0005737">
    <property type="term" value="C:cytoplasm"/>
    <property type="evidence" value="ECO:0007669"/>
    <property type="project" value="InterPro"/>
</dbReference>